<dbReference type="Gene3D" id="3.40.50.1010">
    <property type="entry name" value="5'-nuclease"/>
    <property type="match status" value="1"/>
</dbReference>
<accession>A0A2H0TDE8</accession>
<dbReference type="PANTHER" id="PTHR35458:SF8">
    <property type="entry name" value="SLR0650 PROTEIN"/>
    <property type="match status" value="1"/>
</dbReference>
<dbReference type="InterPro" id="IPR047140">
    <property type="entry name" value="LabA"/>
</dbReference>
<feature type="domain" description="NYN" evidence="1">
    <location>
        <begin position="13"/>
        <end position="161"/>
    </location>
</feature>
<dbReference type="PANTHER" id="PTHR35458">
    <property type="entry name" value="SLR0755 PROTEIN"/>
    <property type="match status" value="1"/>
</dbReference>
<evidence type="ECO:0000313" key="2">
    <source>
        <dbReference type="EMBL" id="PIR69572.1"/>
    </source>
</evidence>
<comment type="caution">
    <text evidence="2">The sequence shown here is derived from an EMBL/GenBank/DDBJ whole genome shotgun (WGS) entry which is preliminary data.</text>
</comment>
<protein>
    <recommendedName>
        <fullName evidence="1">NYN domain-containing protein</fullName>
    </recommendedName>
</protein>
<dbReference type="Pfam" id="PF01936">
    <property type="entry name" value="NYN"/>
    <property type="match status" value="1"/>
</dbReference>
<dbReference type="InterPro" id="IPR021139">
    <property type="entry name" value="NYN"/>
</dbReference>
<dbReference type="EMBL" id="PFCO01000005">
    <property type="protein sequence ID" value="PIR69572.1"/>
    <property type="molecule type" value="Genomic_DNA"/>
</dbReference>
<organism evidence="2 3">
    <name type="scientific">Candidatus Niyogibacteria bacterium CG10_big_fil_rev_8_21_14_0_10_46_36</name>
    <dbReference type="NCBI Taxonomy" id="1974726"/>
    <lineage>
        <taxon>Bacteria</taxon>
        <taxon>Candidatus Niyogiibacteriota</taxon>
    </lineage>
</organism>
<dbReference type="CDD" id="cd10911">
    <property type="entry name" value="PIN_LabA"/>
    <property type="match status" value="1"/>
</dbReference>
<dbReference type="Proteomes" id="UP000231503">
    <property type="component" value="Unassembled WGS sequence"/>
</dbReference>
<dbReference type="AlphaFoldDB" id="A0A2H0TDE8"/>
<sequence length="174" mass="19453">MPGKKIFKHKDQRVAILIDVQNLYHSARSLYNKRVNFNEVVKAARAGRQLVRAVAYVVTTKMGTEKAFLGALEKMGIEMRERQLQEFYGGAKKGNWDVGIVVDAIRFSEVVDVIIIVSGDGDFVSLVEYLKNKGRQVEVIAFGRSTSAQLIEVADDFIDLDSSKKFLLAPSGKR</sequence>
<evidence type="ECO:0000259" key="1">
    <source>
        <dbReference type="Pfam" id="PF01936"/>
    </source>
</evidence>
<gene>
    <name evidence="2" type="ORF">COU47_02345</name>
</gene>
<reference evidence="3" key="1">
    <citation type="submission" date="2017-09" db="EMBL/GenBank/DDBJ databases">
        <title>Depth-based differentiation of microbial function through sediment-hosted aquifers and enrichment of novel symbionts in the deep terrestrial subsurface.</title>
        <authorList>
            <person name="Probst A.J."/>
            <person name="Ladd B."/>
            <person name="Jarett J.K."/>
            <person name="Geller-Mcgrath D.E."/>
            <person name="Sieber C.M.K."/>
            <person name="Emerson J.B."/>
            <person name="Anantharaman K."/>
            <person name="Thomas B.C."/>
            <person name="Malmstrom R."/>
            <person name="Stieglmeier M."/>
            <person name="Klingl A."/>
            <person name="Woyke T."/>
            <person name="Ryan C.M."/>
            <person name="Banfield J.F."/>
        </authorList>
    </citation>
    <scope>NUCLEOTIDE SEQUENCE [LARGE SCALE GENOMIC DNA]</scope>
</reference>
<dbReference type="GO" id="GO:0004540">
    <property type="term" value="F:RNA nuclease activity"/>
    <property type="evidence" value="ECO:0007669"/>
    <property type="project" value="InterPro"/>
</dbReference>
<evidence type="ECO:0000313" key="3">
    <source>
        <dbReference type="Proteomes" id="UP000231503"/>
    </source>
</evidence>
<proteinExistence type="predicted"/>
<name>A0A2H0TDE8_9BACT</name>